<proteinExistence type="predicted"/>
<dbReference type="InterPro" id="IPR043128">
    <property type="entry name" value="Rev_trsase/Diguanyl_cyclase"/>
</dbReference>
<dbReference type="OrthoDB" id="9812260at2"/>
<dbReference type="PATRIC" id="fig|361183.4.peg.12"/>
<dbReference type="RefSeq" id="WP_061921184.1">
    <property type="nucleotide sequence ID" value="NZ_CP012669.1"/>
</dbReference>
<protein>
    <submittedName>
        <fullName evidence="2">Diguanylate cyclase /phosphodiesterase (GGDEF &amp; EAL domains) with PAS /PAC sensor</fullName>
    </submittedName>
</protein>
<dbReference type="Pfam" id="PF00990">
    <property type="entry name" value="GGDEF"/>
    <property type="match status" value="1"/>
</dbReference>
<name>A0A0M4LS65_9SPHN</name>
<organism evidence="2 3">
    <name type="scientific">Altererythrobacter epoxidivorans</name>
    <dbReference type="NCBI Taxonomy" id="361183"/>
    <lineage>
        <taxon>Bacteria</taxon>
        <taxon>Pseudomonadati</taxon>
        <taxon>Pseudomonadota</taxon>
        <taxon>Alphaproteobacteria</taxon>
        <taxon>Sphingomonadales</taxon>
        <taxon>Erythrobacteraceae</taxon>
        <taxon>Altererythrobacter</taxon>
    </lineage>
</organism>
<dbReference type="InterPro" id="IPR029787">
    <property type="entry name" value="Nucleotide_cyclase"/>
</dbReference>
<dbReference type="InterPro" id="IPR052155">
    <property type="entry name" value="Biofilm_reg_signaling"/>
</dbReference>
<gene>
    <name evidence="2" type="ORF">AMC99_00012</name>
</gene>
<keyword evidence="3" id="KW-1185">Reference proteome</keyword>
<dbReference type="SMART" id="SM00267">
    <property type="entry name" value="GGDEF"/>
    <property type="match status" value="1"/>
</dbReference>
<dbReference type="PANTHER" id="PTHR44757:SF2">
    <property type="entry name" value="BIOFILM ARCHITECTURE MAINTENANCE PROTEIN MBAA"/>
    <property type="match status" value="1"/>
</dbReference>
<dbReference type="AlphaFoldDB" id="A0A0M4LS65"/>
<evidence type="ECO:0000259" key="1">
    <source>
        <dbReference type="PROSITE" id="PS50887"/>
    </source>
</evidence>
<dbReference type="PROSITE" id="PS50887">
    <property type="entry name" value="GGDEF"/>
    <property type="match status" value="1"/>
</dbReference>
<accession>A0A0M4LS65</accession>
<dbReference type="Gene3D" id="3.30.70.270">
    <property type="match status" value="1"/>
</dbReference>
<dbReference type="PANTHER" id="PTHR44757">
    <property type="entry name" value="DIGUANYLATE CYCLASE DGCP"/>
    <property type="match status" value="1"/>
</dbReference>
<dbReference type="Proteomes" id="UP000057938">
    <property type="component" value="Chromosome"/>
</dbReference>
<evidence type="ECO:0000313" key="3">
    <source>
        <dbReference type="Proteomes" id="UP000057938"/>
    </source>
</evidence>
<dbReference type="InterPro" id="IPR000160">
    <property type="entry name" value="GGDEF_dom"/>
</dbReference>
<reference evidence="2 3" key="1">
    <citation type="submission" date="2015-09" db="EMBL/GenBank/DDBJ databases">
        <title>Complete genome sequence of a benzo[a]pyrene-degrading bacterium Altererythrobacter epoxidivorans CGMCC 1.7731T.</title>
        <authorList>
            <person name="Li Z."/>
            <person name="Cheng H."/>
            <person name="Huo Y."/>
            <person name="Xu X."/>
        </authorList>
    </citation>
    <scope>NUCLEOTIDE SEQUENCE [LARGE SCALE GENOMIC DNA]</scope>
    <source>
        <strain evidence="2 3">CGMCC 1.7731</strain>
    </source>
</reference>
<dbReference type="KEGG" id="aep:AMC99_00012"/>
<feature type="domain" description="GGDEF" evidence="1">
    <location>
        <begin position="168"/>
        <end position="298"/>
    </location>
</feature>
<dbReference type="STRING" id="361183.AMC99_00012"/>
<dbReference type="NCBIfam" id="TIGR00254">
    <property type="entry name" value="GGDEF"/>
    <property type="match status" value="1"/>
</dbReference>
<dbReference type="EMBL" id="CP012669">
    <property type="protein sequence ID" value="ALE15329.1"/>
    <property type="molecule type" value="Genomic_DNA"/>
</dbReference>
<evidence type="ECO:0000313" key="2">
    <source>
        <dbReference type="EMBL" id="ALE15329.1"/>
    </source>
</evidence>
<dbReference type="CDD" id="cd01949">
    <property type="entry name" value="GGDEF"/>
    <property type="match status" value="1"/>
</dbReference>
<sequence length="309" mass="31909">MLRGFTVDDGSVLCGLLAESADDIILKLDVRGFVTSASQAIEHLSLDLAQYLVPPHISDLAMRSHGEAVRTYFSDTIEGMGAGGGIEFPASGSATGGVAERWYALNLRPTIDQIGATTGALGVMRSNAGGGARGIGAASGVATVDPLTGLANRAALIAMLARSISAAQHGALMVMSIDRFRAIKLRYGQTRADEVLWAFAQFLRSMLGEIPSLSRLEGERFAVIIPGMKTSDAFALGEETVRTFAGLSLEGEGRGVNLTASAGIASLGATVDDVLGKAELALTVASGGGGKRVELADNLPGCLMARRSA</sequence>
<dbReference type="SUPFAM" id="SSF55073">
    <property type="entry name" value="Nucleotide cyclase"/>
    <property type="match status" value="1"/>
</dbReference>